<sequence length="189" mass="19699">MKTLNARSRGRNSCDTQPAYHRTDPGGHHDFTPYQADLPRTCLIEPQALHSDGQRHEVPEANIEPACGAVVAAIGCGPPPWGLRPRFIMLACLISLICFGIVGAAAGYGGAEIDNNVDTINSITTESPVMCVGQLCLHPGFNTLSPVVQERLMQVLGSALAAGPHQGFGHDGMPAGASGYGGVTTTGDP</sequence>
<feature type="compositionally biased region" description="Basic and acidic residues" evidence="1">
    <location>
        <begin position="21"/>
        <end position="31"/>
    </location>
</feature>
<proteinExistence type="predicted"/>
<comment type="caution">
    <text evidence="3">The sequence shown here is derived from an EMBL/GenBank/DDBJ whole genome shotgun (WGS) entry which is preliminary data.</text>
</comment>
<protein>
    <submittedName>
        <fullName evidence="3">Uncharacterized protein</fullName>
    </submittedName>
</protein>
<feature type="transmembrane region" description="Helical" evidence="2">
    <location>
        <begin position="87"/>
        <end position="108"/>
    </location>
</feature>
<accession>A0AAE0FZK9</accession>
<organism evidence="3 4">
    <name type="scientific">Cymbomonas tetramitiformis</name>
    <dbReference type="NCBI Taxonomy" id="36881"/>
    <lineage>
        <taxon>Eukaryota</taxon>
        <taxon>Viridiplantae</taxon>
        <taxon>Chlorophyta</taxon>
        <taxon>Pyramimonadophyceae</taxon>
        <taxon>Pyramimonadales</taxon>
        <taxon>Pyramimonadaceae</taxon>
        <taxon>Cymbomonas</taxon>
    </lineage>
</organism>
<evidence type="ECO:0000313" key="4">
    <source>
        <dbReference type="Proteomes" id="UP001190700"/>
    </source>
</evidence>
<evidence type="ECO:0000256" key="2">
    <source>
        <dbReference type="SAM" id="Phobius"/>
    </source>
</evidence>
<evidence type="ECO:0000256" key="1">
    <source>
        <dbReference type="SAM" id="MobiDB-lite"/>
    </source>
</evidence>
<keyword evidence="2" id="KW-0812">Transmembrane</keyword>
<dbReference type="Proteomes" id="UP001190700">
    <property type="component" value="Unassembled WGS sequence"/>
</dbReference>
<name>A0AAE0FZK9_9CHLO</name>
<keyword evidence="2" id="KW-0472">Membrane</keyword>
<evidence type="ECO:0000313" key="3">
    <source>
        <dbReference type="EMBL" id="KAK3268942.1"/>
    </source>
</evidence>
<keyword evidence="2" id="KW-1133">Transmembrane helix</keyword>
<dbReference type="EMBL" id="LGRX02011462">
    <property type="protein sequence ID" value="KAK3268942.1"/>
    <property type="molecule type" value="Genomic_DNA"/>
</dbReference>
<keyword evidence="4" id="KW-1185">Reference proteome</keyword>
<reference evidence="3 4" key="1">
    <citation type="journal article" date="2015" name="Genome Biol. Evol.">
        <title>Comparative Genomics of a Bacterivorous Green Alga Reveals Evolutionary Causalities and Consequences of Phago-Mixotrophic Mode of Nutrition.</title>
        <authorList>
            <person name="Burns J.A."/>
            <person name="Paasch A."/>
            <person name="Narechania A."/>
            <person name="Kim E."/>
        </authorList>
    </citation>
    <scope>NUCLEOTIDE SEQUENCE [LARGE SCALE GENOMIC DNA]</scope>
    <source>
        <strain evidence="3 4">PLY_AMNH</strain>
    </source>
</reference>
<gene>
    <name evidence="3" type="ORF">CYMTET_22583</name>
</gene>
<feature type="region of interest" description="Disordered" evidence="1">
    <location>
        <begin position="1"/>
        <end position="31"/>
    </location>
</feature>
<dbReference type="AlphaFoldDB" id="A0AAE0FZK9"/>